<dbReference type="GO" id="GO:0046872">
    <property type="term" value="F:metal ion binding"/>
    <property type="evidence" value="ECO:0007669"/>
    <property type="project" value="UniProtKB-KW"/>
</dbReference>
<dbReference type="InterPro" id="IPR020476">
    <property type="entry name" value="Nudix_hydrolase"/>
</dbReference>
<dbReference type="PANTHER" id="PTHR47707">
    <property type="entry name" value="8-OXO-DGTP DIPHOSPHATASE"/>
    <property type="match status" value="1"/>
</dbReference>
<dbReference type="InterPro" id="IPR041698">
    <property type="entry name" value="Methyltransf_25"/>
</dbReference>
<sequence length="348" mass="39000">MTSGEHNRHKLRQRQHLTVDVTKKKIDVTAALIVKDGRILAARRAPGKHLAGYWEFPGGKLEPNETPESCLERELAEEFSISTRVHSFIGESVHDYGEKVVRLLGYEVEHTAGDFELVDHDELRWLSVDELYEVEWAPADIPLVEQYQLRARTSAYYLINAQEYCEETSGLEVDDLYPPFLALLEPGAHILDLGCGSGRDSKAFCDKGYRVTPVDGSPSIAAWASAHIGQSVQVKLFQEIDYINEFDGVWASASLLHCPPEELGGALGRILTSLKANGVAYMSFKWGKSPSVDSWGRHFTNFTTETLTDTLVDLPNTDVLDIWKSEMDLRGKPQRWVNAIIRKQGGRA</sequence>
<evidence type="ECO:0000256" key="9">
    <source>
        <dbReference type="ARBA" id="ARBA00023204"/>
    </source>
</evidence>
<gene>
    <name evidence="18" type="ORF">E4634_13390</name>
</gene>
<feature type="domain" description="Nudix hydrolase" evidence="17">
    <location>
        <begin position="24"/>
        <end position="148"/>
    </location>
</feature>
<evidence type="ECO:0000256" key="11">
    <source>
        <dbReference type="ARBA" id="ARBA00036904"/>
    </source>
</evidence>
<keyword evidence="7" id="KW-0378">Hydrolase</keyword>
<dbReference type="CDD" id="cd02440">
    <property type="entry name" value="AdoMet_MTases"/>
    <property type="match status" value="1"/>
</dbReference>
<name>A0A4Z0LZ79_9GAMM</name>
<dbReference type="InterPro" id="IPR029063">
    <property type="entry name" value="SAM-dependent_MTases_sf"/>
</dbReference>
<dbReference type="OrthoDB" id="9810648at2"/>
<organism evidence="18 19">
    <name type="scientific">Mangrovimicrobium sediminis</name>
    <dbReference type="NCBI Taxonomy" id="2562682"/>
    <lineage>
        <taxon>Bacteria</taxon>
        <taxon>Pseudomonadati</taxon>
        <taxon>Pseudomonadota</taxon>
        <taxon>Gammaproteobacteria</taxon>
        <taxon>Cellvibrionales</taxon>
        <taxon>Halieaceae</taxon>
        <taxon>Mangrovimicrobium</taxon>
    </lineage>
</organism>
<dbReference type="GO" id="GO:0035539">
    <property type="term" value="F:8-oxo-7,8-dihydrodeoxyguanosine triphosphate pyrophosphatase activity"/>
    <property type="evidence" value="ECO:0007669"/>
    <property type="project" value="UniProtKB-EC"/>
</dbReference>
<evidence type="ECO:0000256" key="10">
    <source>
        <dbReference type="ARBA" id="ARBA00035861"/>
    </source>
</evidence>
<evidence type="ECO:0000256" key="1">
    <source>
        <dbReference type="ARBA" id="ARBA00001946"/>
    </source>
</evidence>
<dbReference type="Gene3D" id="3.40.50.150">
    <property type="entry name" value="Vaccinia Virus protein VP39"/>
    <property type="match status" value="1"/>
</dbReference>
<dbReference type="GO" id="GO:0006281">
    <property type="term" value="P:DNA repair"/>
    <property type="evidence" value="ECO:0007669"/>
    <property type="project" value="UniProtKB-KW"/>
</dbReference>
<dbReference type="Pfam" id="PF00293">
    <property type="entry name" value="NUDIX"/>
    <property type="match status" value="1"/>
</dbReference>
<dbReference type="Pfam" id="PF13649">
    <property type="entry name" value="Methyltransf_25"/>
    <property type="match status" value="1"/>
</dbReference>
<dbReference type="SUPFAM" id="SSF55811">
    <property type="entry name" value="Nudix"/>
    <property type="match status" value="1"/>
</dbReference>
<keyword evidence="8" id="KW-0460">Magnesium</keyword>
<protein>
    <recommendedName>
        <fullName evidence="13">8-oxo-dGTP diphosphatase</fullName>
        <ecNumber evidence="12">3.6.1.55</ecNumber>
    </recommendedName>
    <alternativeName>
        <fullName evidence="16">7,8-dihydro-8-oxoguanine-triphosphatase</fullName>
    </alternativeName>
    <alternativeName>
        <fullName evidence="15">Mutator protein MutT</fullName>
    </alternativeName>
    <alternativeName>
        <fullName evidence="14">dGTP pyrophosphohydrolase</fullName>
    </alternativeName>
</protein>
<dbReference type="EMBL" id="SRLE01000009">
    <property type="protein sequence ID" value="TGD72520.1"/>
    <property type="molecule type" value="Genomic_DNA"/>
</dbReference>
<dbReference type="EC" id="3.6.1.55" evidence="12"/>
<evidence type="ECO:0000256" key="5">
    <source>
        <dbReference type="ARBA" id="ARBA00022723"/>
    </source>
</evidence>
<keyword evidence="6" id="KW-0227">DNA damage</keyword>
<evidence type="ECO:0000256" key="3">
    <source>
        <dbReference type="ARBA" id="ARBA00022457"/>
    </source>
</evidence>
<dbReference type="InterPro" id="IPR047127">
    <property type="entry name" value="MutT-like"/>
</dbReference>
<evidence type="ECO:0000256" key="4">
    <source>
        <dbReference type="ARBA" id="ARBA00022705"/>
    </source>
</evidence>
<accession>A0A4Z0LZ79</accession>
<dbReference type="InterPro" id="IPR000086">
    <property type="entry name" value="NUDIX_hydrolase_dom"/>
</dbReference>
<evidence type="ECO:0000256" key="14">
    <source>
        <dbReference type="ARBA" id="ARBA00041592"/>
    </source>
</evidence>
<keyword evidence="3" id="KW-0515">Mutator protein</keyword>
<dbReference type="Proteomes" id="UP000298050">
    <property type="component" value="Unassembled WGS sequence"/>
</dbReference>
<evidence type="ECO:0000259" key="17">
    <source>
        <dbReference type="PROSITE" id="PS51462"/>
    </source>
</evidence>
<dbReference type="GO" id="GO:0044715">
    <property type="term" value="F:8-oxo-dGDP phosphatase activity"/>
    <property type="evidence" value="ECO:0007669"/>
    <property type="project" value="TreeGrafter"/>
</dbReference>
<keyword evidence="19" id="KW-1185">Reference proteome</keyword>
<comment type="catalytic activity">
    <reaction evidence="10">
        <text>8-oxo-dGTP + H2O = 8-oxo-dGMP + diphosphate + H(+)</text>
        <dbReference type="Rhea" id="RHEA:31575"/>
        <dbReference type="ChEBI" id="CHEBI:15377"/>
        <dbReference type="ChEBI" id="CHEBI:15378"/>
        <dbReference type="ChEBI" id="CHEBI:33019"/>
        <dbReference type="ChEBI" id="CHEBI:63224"/>
        <dbReference type="ChEBI" id="CHEBI:77896"/>
        <dbReference type="EC" id="3.6.1.55"/>
    </reaction>
</comment>
<dbReference type="GO" id="GO:0006260">
    <property type="term" value="P:DNA replication"/>
    <property type="evidence" value="ECO:0007669"/>
    <property type="project" value="UniProtKB-KW"/>
</dbReference>
<comment type="caution">
    <text evidence="18">The sequence shown here is derived from an EMBL/GenBank/DDBJ whole genome shotgun (WGS) entry which is preliminary data.</text>
</comment>
<evidence type="ECO:0000256" key="8">
    <source>
        <dbReference type="ARBA" id="ARBA00022842"/>
    </source>
</evidence>
<keyword evidence="9" id="KW-0234">DNA repair</keyword>
<dbReference type="Gene3D" id="3.90.79.10">
    <property type="entry name" value="Nucleoside Triphosphate Pyrophosphohydrolase"/>
    <property type="match status" value="1"/>
</dbReference>
<keyword evidence="5" id="KW-0479">Metal-binding</keyword>
<dbReference type="PANTHER" id="PTHR47707:SF1">
    <property type="entry name" value="NUDIX HYDROLASE FAMILY PROTEIN"/>
    <property type="match status" value="1"/>
</dbReference>
<evidence type="ECO:0000256" key="6">
    <source>
        <dbReference type="ARBA" id="ARBA00022763"/>
    </source>
</evidence>
<evidence type="ECO:0000256" key="13">
    <source>
        <dbReference type="ARBA" id="ARBA00040794"/>
    </source>
</evidence>
<comment type="similarity">
    <text evidence="2">Belongs to the Nudix hydrolase family.</text>
</comment>
<reference evidence="18 19" key="1">
    <citation type="submission" date="2019-04" db="EMBL/GenBank/DDBJ databases">
        <title>Taxonomy of novel Haliea sp. from mangrove soil of West Coast of India.</title>
        <authorList>
            <person name="Verma A."/>
            <person name="Kumar P."/>
            <person name="Krishnamurthi S."/>
        </authorList>
    </citation>
    <scope>NUCLEOTIDE SEQUENCE [LARGE SCALE GENOMIC DNA]</scope>
    <source>
        <strain evidence="18 19">SAOS-164</strain>
    </source>
</reference>
<evidence type="ECO:0000313" key="19">
    <source>
        <dbReference type="Proteomes" id="UP000298050"/>
    </source>
</evidence>
<dbReference type="InterPro" id="IPR015797">
    <property type="entry name" value="NUDIX_hydrolase-like_dom_sf"/>
</dbReference>
<proteinExistence type="inferred from homology"/>
<dbReference type="CDD" id="cd03425">
    <property type="entry name" value="NUDIX_MutT_NudA_like"/>
    <property type="match status" value="1"/>
</dbReference>
<evidence type="ECO:0000256" key="12">
    <source>
        <dbReference type="ARBA" id="ARBA00038905"/>
    </source>
</evidence>
<comment type="catalytic activity">
    <reaction evidence="11">
        <text>8-oxo-GTP + H2O = 8-oxo-GMP + diphosphate + H(+)</text>
        <dbReference type="Rhea" id="RHEA:67616"/>
        <dbReference type="ChEBI" id="CHEBI:15377"/>
        <dbReference type="ChEBI" id="CHEBI:15378"/>
        <dbReference type="ChEBI" id="CHEBI:33019"/>
        <dbReference type="ChEBI" id="CHEBI:143553"/>
        <dbReference type="ChEBI" id="CHEBI:145694"/>
    </reaction>
</comment>
<dbReference type="SUPFAM" id="SSF53335">
    <property type="entry name" value="S-adenosyl-L-methionine-dependent methyltransferases"/>
    <property type="match status" value="1"/>
</dbReference>
<dbReference type="PROSITE" id="PS51462">
    <property type="entry name" value="NUDIX"/>
    <property type="match status" value="1"/>
</dbReference>
<dbReference type="AlphaFoldDB" id="A0A4Z0LZ79"/>
<dbReference type="GO" id="GO:0044716">
    <property type="term" value="F:8-oxo-GDP phosphatase activity"/>
    <property type="evidence" value="ECO:0007669"/>
    <property type="project" value="TreeGrafter"/>
</dbReference>
<evidence type="ECO:0000256" key="7">
    <source>
        <dbReference type="ARBA" id="ARBA00022801"/>
    </source>
</evidence>
<dbReference type="GO" id="GO:0008413">
    <property type="term" value="F:8-oxo-7,8-dihydroguanosine triphosphate pyrophosphatase activity"/>
    <property type="evidence" value="ECO:0007669"/>
    <property type="project" value="TreeGrafter"/>
</dbReference>
<evidence type="ECO:0000256" key="16">
    <source>
        <dbReference type="ARBA" id="ARBA00042798"/>
    </source>
</evidence>
<keyword evidence="4" id="KW-0235">DNA replication</keyword>
<dbReference type="PRINTS" id="PR00502">
    <property type="entry name" value="NUDIXFAMILY"/>
</dbReference>
<evidence type="ECO:0000256" key="15">
    <source>
        <dbReference type="ARBA" id="ARBA00041979"/>
    </source>
</evidence>
<evidence type="ECO:0000313" key="18">
    <source>
        <dbReference type="EMBL" id="TGD72520.1"/>
    </source>
</evidence>
<evidence type="ECO:0000256" key="2">
    <source>
        <dbReference type="ARBA" id="ARBA00005582"/>
    </source>
</evidence>
<comment type="cofactor">
    <cofactor evidence="1">
        <name>Mg(2+)</name>
        <dbReference type="ChEBI" id="CHEBI:18420"/>
    </cofactor>
</comment>